<dbReference type="Pfam" id="PF14827">
    <property type="entry name" value="dCache_3"/>
    <property type="match status" value="1"/>
</dbReference>
<evidence type="ECO:0000256" key="10">
    <source>
        <dbReference type="ARBA" id="ARBA00022840"/>
    </source>
</evidence>
<keyword evidence="6" id="KW-0808">Transferase</keyword>
<dbReference type="SUPFAM" id="SSF55785">
    <property type="entry name" value="PYP-like sensor domain (PAS domain)"/>
    <property type="match status" value="1"/>
</dbReference>
<comment type="subcellular location">
    <subcellularLocation>
        <location evidence="2">Cell membrane</location>
        <topology evidence="2">Multi-pass membrane protein</topology>
    </subcellularLocation>
</comment>
<dbReference type="InterPro" id="IPR004358">
    <property type="entry name" value="Sig_transdc_His_kin-like_C"/>
</dbReference>
<sequence>MKSIANVRELKRSLIIGVVAITFIMAIAIGSIIYLRSSEKIDNVNEYFNTTLHKTFDHVINHNISDIIHFANVIVEDKKIMKYFKEKDRKNLYAYTDKLVKRYKKRNPYIETIHFHNSDGTSFLRMHKPDVYGENIANLRPMIQEIHKDHKLIHGYETGIHALVYRAIVPIMDGEKYLGALGIGVSTELFLDKMKNILDAQALFFVHSSLLDLYAKDKKYDHNGFVLQSSTTPEIMAMLQSIPQEFHFEDDYKLEYNSQKYTIHTKHLYDSRGEYAANIILFKEDTIGVLDSWMTTIISMFAILLSSGVFILLLLRRGLNRLEQSINTQNRQATQEILENEKRFEELFSSVNDAIVLYTPTSDGTDFIFHSVNDVMLKIEKTSREEIIGQSLLEKFPAVKEMGIFDVLQRVNKTGVSEHFPMSFYKDERIIGWRENYVFRLSSGEIVAVYNDLTTQKKIDEQLKQRVQEVNALYEIGRVFNEEGTLREKLEKLIRIIPTGFLHADDIRVFIKYKAYELGEEISTDAFSNIHKKIMINDTQEGSIDLYDMGLNETREFSVEEIAFSENLFNNIVSFIKSEESTQKISALNRQYQHSNEELQKFAYIASHDLQEPLRMVSSYVQLIKKRYESVLDEAGVEFIGFAFDGAKRMQMLIDGLLQYSRVQTHGFPFKKIDTNQVLEDVKQNLTLKIQEHNAEIISEKLPLLVADEVQMRQLFENLISNAIKYSKEAPRIEIKAKLADGIWTFSFKDNGIGIAKEQYEKVFLIFQQLHKRGEFEGMGVGLAVCKRIVQRHHGEIWIDSNEDGGSTFYFTIPNNLRIKNADQS</sequence>
<evidence type="ECO:0000256" key="11">
    <source>
        <dbReference type="ARBA" id="ARBA00022989"/>
    </source>
</evidence>
<dbReference type="Gene3D" id="1.10.287.130">
    <property type="match status" value="1"/>
</dbReference>
<dbReference type="InterPro" id="IPR029151">
    <property type="entry name" value="Sensor-like_sf"/>
</dbReference>
<keyword evidence="16" id="KW-1185">Reference proteome</keyword>
<evidence type="ECO:0000256" key="1">
    <source>
        <dbReference type="ARBA" id="ARBA00000085"/>
    </source>
</evidence>
<evidence type="ECO:0000259" key="14">
    <source>
        <dbReference type="PROSITE" id="PS50109"/>
    </source>
</evidence>
<comment type="catalytic activity">
    <reaction evidence="1">
        <text>ATP + protein L-histidine = ADP + protein N-phospho-L-histidine.</text>
        <dbReference type="EC" id="2.7.13.3"/>
    </reaction>
</comment>
<evidence type="ECO:0000313" key="15">
    <source>
        <dbReference type="EMBL" id="QSZ41409.1"/>
    </source>
</evidence>
<keyword evidence="9" id="KW-0418">Kinase</keyword>
<feature type="transmembrane region" description="Helical" evidence="13">
    <location>
        <begin position="12"/>
        <end position="35"/>
    </location>
</feature>
<dbReference type="InterPro" id="IPR003594">
    <property type="entry name" value="HATPase_dom"/>
</dbReference>
<dbReference type="Gene3D" id="3.30.450.20">
    <property type="entry name" value="PAS domain"/>
    <property type="match status" value="2"/>
</dbReference>
<dbReference type="RefSeq" id="WP_207562689.1">
    <property type="nucleotide sequence ID" value="NZ_CP046072.1"/>
</dbReference>
<dbReference type="GO" id="GO:0000155">
    <property type="term" value="F:phosphorelay sensor kinase activity"/>
    <property type="evidence" value="ECO:0007669"/>
    <property type="project" value="InterPro"/>
</dbReference>
<keyword evidence="5" id="KW-0597">Phosphoprotein</keyword>
<feature type="transmembrane region" description="Helical" evidence="13">
    <location>
        <begin position="293"/>
        <end position="315"/>
    </location>
</feature>
<dbReference type="InterPro" id="IPR036890">
    <property type="entry name" value="HATPase_C_sf"/>
</dbReference>
<keyword evidence="4" id="KW-1003">Cell membrane</keyword>
<dbReference type="InterPro" id="IPR052162">
    <property type="entry name" value="Sensor_kinase/Photoreceptor"/>
</dbReference>
<dbReference type="EC" id="2.7.13.3" evidence="3"/>
<evidence type="ECO:0000256" key="5">
    <source>
        <dbReference type="ARBA" id="ARBA00022553"/>
    </source>
</evidence>
<evidence type="ECO:0000256" key="3">
    <source>
        <dbReference type="ARBA" id="ARBA00012438"/>
    </source>
</evidence>
<proteinExistence type="predicted"/>
<dbReference type="SMART" id="SM00388">
    <property type="entry name" value="HisKA"/>
    <property type="match status" value="1"/>
</dbReference>
<dbReference type="SUPFAM" id="SSF55874">
    <property type="entry name" value="ATPase domain of HSP90 chaperone/DNA topoisomerase II/histidine kinase"/>
    <property type="match status" value="1"/>
</dbReference>
<dbReference type="SUPFAM" id="SSF103190">
    <property type="entry name" value="Sensory domain-like"/>
    <property type="match status" value="1"/>
</dbReference>
<dbReference type="InterPro" id="IPR029150">
    <property type="entry name" value="dCache_3"/>
</dbReference>
<dbReference type="CDD" id="cd00082">
    <property type="entry name" value="HisKA"/>
    <property type="match status" value="1"/>
</dbReference>
<evidence type="ECO:0000256" key="13">
    <source>
        <dbReference type="SAM" id="Phobius"/>
    </source>
</evidence>
<keyword evidence="13" id="KW-0472">Membrane</keyword>
<evidence type="ECO:0000256" key="8">
    <source>
        <dbReference type="ARBA" id="ARBA00022741"/>
    </source>
</evidence>
<dbReference type="InterPro" id="IPR003661">
    <property type="entry name" value="HisK_dim/P_dom"/>
</dbReference>
<evidence type="ECO:0000256" key="4">
    <source>
        <dbReference type="ARBA" id="ARBA00022475"/>
    </source>
</evidence>
<evidence type="ECO:0000256" key="12">
    <source>
        <dbReference type="ARBA" id="ARBA00023012"/>
    </source>
</evidence>
<dbReference type="AlphaFoldDB" id="A0A975GCL7"/>
<feature type="domain" description="Histidine kinase" evidence="14">
    <location>
        <begin position="605"/>
        <end position="817"/>
    </location>
</feature>
<dbReference type="EMBL" id="CP046072">
    <property type="protein sequence ID" value="QSZ41409.1"/>
    <property type="molecule type" value="Genomic_DNA"/>
</dbReference>
<keyword evidence="10" id="KW-0067">ATP-binding</keyword>
<dbReference type="PROSITE" id="PS50109">
    <property type="entry name" value="HIS_KIN"/>
    <property type="match status" value="1"/>
</dbReference>
<dbReference type="Gene3D" id="3.30.565.10">
    <property type="entry name" value="Histidine kinase-like ATPase, C-terminal domain"/>
    <property type="match status" value="1"/>
</dbReference>
<dbReference type="SMART" id="SM00387">
    <property type="entry name" value="HATPase_c"/>
    <property type="match status" value="1"/>
</dbReference>
<evidence type="ECO:0000256" key="7">
    <source>
        <dbReference type="ARBA" id="ARBA00022692"/>
    </source>
</evidence>
<keyword evidence="12" id="KW-0902">Two-component regulatory system</keyword>
<dbReference type="GO" id="GO:0005886">
    <property type="term" value="C:plasma membrane"/>
    <property type="evidence" value="ECO:0007669"/>
    <property type="project" value="UniProtKB-SubCell"/>
</dbReference>
<dbReference type="PANTHER" id="PTHR43304">
    <property type="entry name" value="PHYTOCHROME-LIKE PROTEIN CPH1"/>
    <property type="match status" value="1"/>
</dbReference>
<gene>
    <name evidence="15" type="ORF">GJV85_04565</name>
</gene>
<reference evidence="15" key="2">
    <citation type="submission" date="2021-04" db="EMBL/GenBank/DDBJ databases">
        <title>Isolation and characterization of a novel species of the genus Sulfurimonas.</title>
        <authorList>
            <person name="Fukui M."/>
        </authorList>
    </citation>
    <scope>NUCLEOTIDE SEQUENCE</scope>
    <source>
        <strain evidence="15">H1576</strain>
    </source>
</reference>
<dbReference type="InterPro" id="IPR005467">
    <property type="entry name" value="His_kinase_dom"/>
</dbReference>
<evidence type="ECO:0000256" key="9">
    <source>
        <dbReference type="ARBA" id="ARBA00022777"/>
    </source>
</evidence>
<evidence type="ECO:0000256" key="6">
    <source>
        <dbReference type="ARBA" id="ARBA00022679"/>
    </source>
</evidence>
<reference evidence="15" key="1">
    <citation type="submission" date="2019-11" db="EMBL/GenBank/DDBJ databases">
        <authorList>
            <person name="Kojima H."/>
        </authorList>
    </citation>
    <scope>NUCLEOTIDE SEQUENCE</scope>
    <source>
        <strain evidence="15">H1576</strain>
    </source>
</reference>
<dbReference type="KEGG" id="saqt:GJV85_04565"/>
<dbReference type="InterPro" id="IPR035965">
    <property type="entry name" value="PAS-like_dom_sf"/>
</dbReference>
<protein>
    <recommendedName>
        <fullName evidence="3">histidine kinase</fullName>
        <ecNumber evidence="3">2.7.13.3</ecNumber>
    </recommendedName>
</protein>
<dbReference type="FunFam" id="3.30.565.10:FF:000006">
    <property type="entry name" value="Sensor histidine kinase WalK"/>
    <property type="match status" value="1"/>
</dbReference>
<name>A0A975GCL7_9BACT</name>
<dbReference type="GO" id="GO:0005524">
    <property type="term" value="F:ATP binding"/>
    <property type="evidence" value="ECO:0007669"/>
    <property type="project" value="UniProtKB-KW"/>
</dbReference>
<keyword evidence="7 13" id="KW-0812">Transmembrane</keyword>
<keyword evidence="11 13" id="KW-1133">Transmembrane helix</keyword>
<dbReference type="Proteomes" id="UP000671852">
    <property type="component" value="Chromosome"/>
</dbReference>
<dbReference type="InterPro" id="IPR036097">
    <property type="entry name" value="HisK_dim/P_sf"/>
</dbReference>
<accession>A0A975GCL7</accession>
<dbReference type="Pfam" id="PF00512">
    <property type="entry name" value="HisKA"/>
    <property type="match status" value="1"/>
</dbReference>
<dbReference type="SUPFAM" id="SSF47384">
    <property type="entry name" value="Homodimeric domain of signal transducing histidine kinase"/>
    <property type="match status" value="1"/>
</dbReference>
<dbReference type="PANTHER" id="PTHR43304:SF1">
    <property type="entry name" value="PAC DOMAIN-CONTAINING PROTEIN"/>
    <property type="match status" value="1"/>
</dbReference>
<evidence type="ECO:0000256" key="2">
    <source>
        <dbReference type="ARBA" id="ARBA00004651"/>
    </source>
</evidence>
<dbReference type="PRINTS" id="PR00344">
    <property type="entry name" value="BCTRLSENSOR"/>
</dbReference>
<organism evidence="15 16">
    <name type="scientific">Sulfurimonas aquatica</name>
    <dbReference type="NCBI Taxonomy" id="2672570"/>
    <lineage>
        <taxon>Bacteria</taxon>
        <taxon>Pseudomonadati</taxon>
        <taxon>Campylobacterota</taxon>
        <taxon>Epsilonproteobacteria</taxon>
        <taxon>Campylobacterales</taxon>
        <taxon>Sulfurimonadaceae</taxon>
        <taxon>Sulfurimonas</taxon>
    </lineage>
</organism>
<dbReference type="Pfam" id="PF02518">
    <property type="entry name" value="HATPase_c"/>
    <property type="match status" value="1"/>
</dbReference>
<keyword evidence="8" id="KW-0547">Nucleotide-binding</keyword>
<evidence type="ECO:0000313" key="16">
    <source>
        <dbReference type="Proteomes" id="UP000671852"/>
    </source>
</evidence>